<reference evidence="3" key="1">
    <citation type="submission" date="2016-10" db="EMBL/GenBank/DDBJ databases">
        <authorList>
            <person name="Benchimol M."/>
            <person name="Almeida L.G."/>
            <person name="Vasconcelos A.T."/>
            <person name="Perreira-Neves A."/>
            <person name="Rosa I.A."/>
            <person name="Tasca T."/>
            <person name="Bogo M.R."/>
            <person name="de Souza W."/>
        </authorList>
    </citation>
    <scope>NUCLEOTIDE SEQUENCE [LARGE SCALE GENOMIC DNA]</scope>
    <source>
        <strain evidence="3">K</strain>
    </source>
</reference>
<comment type="caution">
    <text evidence="3">The sequence shown here is derived from an EMBL/GenBank/DDBJ whole genome shotgun (WGS) entry which is preliminary data.</text>
</comment>
<dbReference type="InterPro" id="IPR048263">
    <property type="entry name" value="Arb2"/>
</dbReference>
<evidence type="ECO:0000313" key="4">
    <source>
        <dbReference type="Proteomes" id="UP000179807"/>
    </source>
</evidence>
<keyword evidence="4" id="KW-1185">Reference proteome</keyword>
<dbReference type="InterPro" id="IPR053858">
    <property type="entry name" value="Arb2_dom"/>
</dbReference>
<dbReference type="OrthoDB" id="421951at2759"/>
<evidence type="ECO:0000256" key="1">
    <source>
        <dbReference type="SAM" id="MobiDB-lite"/>
    </source>
</evidence>
<dbReference type="Pfam" id="PF22749">
    <property type="entry name" value="Arb2"/>
    <property type="match status" value="1"/>
</dbReference>
<name>A0A1J4K1H7_9EUKA</name>
<proteinExistence type="predicted"/>
<dbReference type="AlphaFoldDB" id="A0A1J4K1H7"/>
<accession>A0A1J4K1H7</accession>
<dbReference type="VEuPathDB" id="TrichDB:TRFO_28963"/>
<dbReference type="EMBL" id="MLAK01000821">
    <property type="protein sequence ID" value="OHT03596.1"/>
    <property type="molecule type" value="Genomic_DNA"/>
</dbReference>
<evidence type="ECO:0000313" key="3">
    <source>
        <dbReference type="EMBL" id="OHT03596.1"/>
    </source>
</evidence>
<feature type="domain" description="Arb2" evidence="2">
    <location>
        <begin position="72"/>
        <end position="140"/>
    </location>
</feature>
<dbReference type="Proteomes" id="UP000179807">
    <property type="component" value="Unassembled WGS sequence"/>
</dbReference>
<dbReference type="RefSeq" id="XP_068356732.1">
    <property type="nucleotide sequence ID" value="XM_068506487.1"/>
</dbReference>
<gene>
    <name evidence="3" type="ORF">TRFO_28963</name>
</gene>
<feature type="compositionally biased region" description="Basic and acidic residues" evidence="1">
    <location>
        <begin position="1"/>
        <end position="10"/>
    </location>
</feature>
<dbReference type="SUPFAM" id="SSF53474">
    <property type="entry name" value="alpha/beta-Hydrolases"/>
    <property type="match status" value="1"/>
</dbReference>
<protein>
    <recommendedName>
        <fullName evidence="2">Arb2 domain-containing protein</fullName>
    </recommendedName>
</protein>
<evidence type="ECO:0000259" key="2">
    <source>
        <dbReference type="Pfam" id="PF22749"/>
    </source>
</evidence>
<dbReference type="GO" id="GO:0035197">
    <property type="term" value="F:siRNA binding"/>
    <property type="evidence" value="ECO:0007669"/>
    <property type="project" value="TreeGrafter"/>
</dbReference>
<sequence length="299" mass="32902">MSEENNDTRVENSWTDPGTGKTLHFNEDGKFIDDEGNGPQKGFKNDNKFGDWLHAYVQQCLIDQGLIEFKVDGKVPIFHTKNAFNSPKKLLVLICGAGRILAGLWSVGVCAYHGINAGSVLPCLVEAQKRDMEVVIFNPNHPKAIMTSHSERIFRDFVIPANPERVWIIAHSMGGSSTCSIISANPEWCIGHVAAVAMTDGCEGTVRAKGFKINAWCHLKGINWVKSKEEVNSPLTAGYSAMHRSANTNDHPLTTYKAFTHIWEFFDENGADKDESPPLPEDFVGDENVGIGGQDCIIA</sequence>
<dbReference type="GO" id="GO:0031048">
    <property type="term" value="P:regulatory ncRNA-mediated heterochromatin formation"/>
    <property type="evidence" value="ECO:0007669"/>
    <property type="project" value="TreeGrafter"/>
</dbReference>
<dbReference type="PANTHER" id="PTHR21357">
    <property type="entry name" value="FAM172 FAMILY PROTEIN HOMOLOG CG10038"/>
    <property type="match status" value="1"/>
</dbReference>
<organism evidence="3 4">
    <name type="scientific">Tritrichomonas foetus</name>
    <dbReference type="NCBI Taxonomy" id="1144522"/>
    <lineage>
        <taxon>Eukaryota</taxon>
        <taxon>Metamonada</taxon>
        <taxon>Parabasalia</taxon>
        <taxon>Tritrichomonadida</taxon>
        <taxon>Tritrichomonadidae</taxon>
        <taxon>Tritrichomonas</taxon>
    </lineage>
</organism>
<feature type="region of interest" description="Disordered" evidence="1">
    <location>
        <begin position="1"/>
        <end position="22"/>
    </location>
</feature>
<dbReference type="GO" id="GO:0005634">
    <property type="term" value="C:nucleus"/>
    <property type="evidence" value="ECO:0007669"/>
    <property type="project" value="TreeGrafter"/>
</dbReference>
<dbReference type="GeneID" id="94841191"/>
<dbReference type="InterPro" id="IPR029058">
    <property type="entry name" value="AB_hydrolase_fold"/>
</dbReference>
<dbReference type="PANTHER" id="PTHR21357:SF4">
    <property type="entry name" value="FAM172 FAMILY PROTEIN HOMOLOG CG10038"/>
    <property type="match status" value="1"/>
</dbReference>